<accession>A0A1H0T9V0</accession>
<dbReference type="EMBL" id="FNJU01000003">
    <property type="protein sequence ID" value="SDP50822.1"/>
    <property type="molecule type" value="Genomic_DNA"/>
</dbReference>
<evidence type="ECO:0000313" key="3">
    <source>
        <dbReference type="Proteomes" id="UP000199159"/>
    </source>
</evidence>
<evidence type="ECO:0000313" key="2">
    <source>
        <dbReference type="EMBL" id="SDP50822.1"/>
    </source>
</evidence>
<dbReference type="AlphaFoldDB" id="A0A1H0T9V0"/>
<name>A0A1H0T9V0_9BACI</name>
<sequence>MSENRRRRPVINAETVIINAEEVIVIEANDRRRHRKESFGDVAGVQDENRHRKSELLGDQDERRRRFPF</sequence>
<feature type="region of interest" description="Disordered" evidence="1">
    <location>
        <begin position="35"/>
        <end position="69"/>
    </location>
</feature>
<evidence type="ECO:0000256" key="1">
    <source>
        <dbReference type="SAM" id="MobiDB-lite"/>
    </source>
</evidence>
<gene>
    <name evidence="2" type="ORF">SAMN05216565_103371</name>
</gene>
<dbReference type="STRING" id="930152.SAMN05216565_103371"/>
<keyword evidence="3" id="KW-1185">Reference proteome</keyword>
<dbReference type="Proteomes" id="UP000199159">
    <property type="component" value="Unassembled WGS sequence"/>
</dbReference>
<dbReference type="RefSeq" id="WP_090852279.1">
    <property type="nucleotide sequence ID" value="NZ_FNJU01000003.1"/>
</dbReference>
<protein>
    <submittedName>
        <fullName evidence="2">Uncharacterized protein</fullName>
    </submittedName>
</protein>
<reference evidence="3" key="1">
    <citation type="submission" date="2016-10" db="EMBL/GenBank/DDBJ databases">
        <authorList>
            <person name="Varghese N."/>
            <person name="Submissions S."/>
        </authorList>
    </citation>
    <scope>NUCLEOTIDE SEQUENCE [LARGE SCALE GENOMIC DNA]</scope>
    <source>
        <strain evidence="3">IBRC-M10078</strain>
    </source>
</reference>
<proteinExistence type="predicted"/>
<organism evidence="2 3">
    <name type="scientific">Litchfieldia salsa</name>
    <dbReference type="NCBI Taxonomy" id="930152"/>
    <lineage>
        <taxon>Bacteria</taxon>
        <taxon>Bacillati</taxon>
        <taxon>Bacillota</taxon>
        <taxon>Bacilli</taxon>
        <taxon>Bacillales</taxon>
        <taxon>Bacillaceae</taxon>
        <taxon>Litchfieldia</taxon>
    </lineage>
</organism>
<feature type="compositionally biased region" description="Basic and acidic residues" evidence="1">
    <location>
        <begin position="47"/>
        <end position="69"/>
    </location>
</feature>